<keyword evidence="2" id="KW-1133">Transmembrane helix</keyword>
<dbReference type="EMBL" id="DF974156">
    <property type="protein sequence ID" value="GAU45875.1"/>
    <property type="molecule type" value="Genomic_DNA"/>
</dbReference>
<feature type="compositionally biased region" description="Polar residues" evidence="1">
    <location>
        <begin position="1"/>
        <end position="13"/>
    </location>
</feature>
<keyword evidence="2" id="KW-0472">Membrane</keyword>
<evidence type="ECO:0000313" key="3">
    <source>
        <dbReference type="EMBL" id="GAU45875.1"/>
    </source>
</evidence>
<feature type="transmembrane region" description="Helical" evidence="2">
    <location>
        <begin position="38"/>
        <end position="60"/>
    </location>
</feature>
<organism evidence="3 4">
    <name type="scientific">Trifolium subterraneum</name>
    <name type="common">Subterranean clover</name>
    <dbReference type="NCBI Taxonomy" id="3900"/>
    <lineage>
        <taxon>Eukaryota</taxon>
        <taxon>Viridiplantae</taxon>
        <taxon>Streptophyta</taxon>
        <taxon>Embryophyta</taxon>
        <taxon>Tracheophyta</taxon>
        <taxon>Spermatophyta</taxon>
        <taxon>Magnoliopsida</taxon>
        <taxon>eudicotyledons</taxon>
        <taxon>Gunneridae</taxon>
        <taxon>Pentapetalae</taxon>
        <taxon>rosids</taxon>
        <taxon>fabids</taxon>
        <taxon>Fabales</taxon>
        <taxon>Fabaceae</taxon>
        <taxon>Papilionoideae</taxon>
        <taxon>50 kb inversion clade</taxon>
        <taxon>NPAAA clade</taxon>
        <taxon>Hologalegina</taxon>
        <taxon>IRL clade</taxon>
        <taxon>Trifolieae</taxon>
        <taxon>Trifolium</taxon>
    </lineage>
</organism>
<evidence type="ECO:0000256" key="2">
    <source>
        <dbReference type="SAM" id="Phobius"/>
    </source>
</evidence>
<evidence type="ECO:0000256" key="1">
    <source>
        <dbReference type="SAM" id="MobiDB-lite"/>
    </source>
</evidence>
<feature type="transmembrane region" description="Helical" evidence="2">
    <location>
        <begin position="113"/>
        <end position="133"/>
    </location>
</feature>
<keyword evidence="4" id="KW-1185">Reference proteome</keyword>
<name>A0A2Z6PB27_TRISU</name>
<reference evidence="4" key="1">
    <citation type="journal article" date="2017" name="Front. Plant Sci.">
        <title>Climate Clever Clovers: New Paradigm to Reduce the Environmental Footprint of Ruminants by Breeding Low Methanogenic Forages Utilizing Haplotype Variation.</title>
        <authorList>
            <person name="Kaur P."/>
            <person name="Appels R."/>
            <person name="Bayer P.E."/>
            <person name="Keeble-Gagnere G."/>
            <person name="Wang J."/>
            <person name="Hirakawa H."/>
            <person name="Shirasawa K."/>
            <person name="Vercoe P."/>
            <person name="Stefanova K."/>
            <person name="Durmic Z."/>
            <person name="Nichols P."/>
            <person name="Revell C."/>
            <person name="Isobe S.N."/>
            <person name="Edwards D."/>
            <person name="Erskine W."/>
        </authorList>
    </citation>
    <scope>NUCLEOTIDE SEQUENCE [LARGE SCALE GENOMIC DNA]</scope>
    <source>
        <strain evidence="4">cv. Daliak</strain>
    </source>
</reference>
<protein>
    <submittedName>
        <fullName evidence="3">Uncharacterized protein</fullName>
    </submittedName>
</protein>
<proteinExistence type="predicted"/>
<gene>
    <name evidence="3" type="ORF">TSUD_240870</name>
</gene>
<dbReference type="AlphaFoldDB" id="A0A2Z6PB27"/>
<evidence type="ECO:0000313" key="4">
    <source>
        <dbReference type="Proteomes" id="UP000242715"/>
    </source>
</evidence>
<feature type="region of interest" description="Disordered" evidence="1">
    <location>
        <begin position="1"/>
        <end position="26"/>
    </location>
</feature>
<dbReference type="Proteomes" id="UP000242715">
    <property type="component" value="Unassembled WGS sequence"/>
</dbReference>
<accession>A0A2Z6PB27</accession>
<keyword evidence="2" id="KW-0812">Transmembrane</keyword>
<sequence length="146" mass="16280">MQKKTNTVSSFSFHTPPPQTEPIISRCCSGRNRHGSRVSLMITGISSVRFLLFTTVMPFLQPQCSPLLLLQLKVRRLVVFLQGIVVGLKEEVEKEQVSGLADNWTLWDARDKVVFVGKLLILALFGIGGRRLLNVASRVQCNSKNA</sequence>